<dbReference type="Pfam" id="PF00571">
    <property type="entry name" value="CBS"/>
    <property type="match status" value="2"/>
</dbReference>
<feature type="domain" description="CNNM transmembrane" evidence="12">
    <location>
        <begin position="2"/>
        <end position="192"/>
    </location>
</feature>
<dbReference type="InterPro" id="IPR044751">
    <property type="entry name" value="Ion_transp-like_CBS"/>
</dbReference>
<feature type="transmembrane region" description="Helical" evidence="10">
    <location>
        <begin position="6"/>
        <end position="30"/>
    </location>
</feature>
<evidence type="ECO:0000256" key="3">
    <source>
        <dbReference type="ARBA" id="ARBA00022692"/>
    </source>
</evidence>
<dbReference type="InterPro" id="IPR046342">
    <property type="entry name" value="CBS_dom_sf"/>
</dbReference>
<keyword evidence="7 9" id="KW-0472">Membrane</keyword>
<dbReference type="SUPFAM" id="SSF56176">
    <property type="entry name" value="FAD-binding/transporter-associated domain-like"/>
    <property type="match status" value="1"/>
</dbReference>
<dbReference type="PROSITE" id="PS51371">
    <property type="entry name" value="CBS"/>
    <property type="match status" value="2"/>
</dbReference>
<keyword evidence="5 9" id="KW-1133">Transmembrane helix</keyword>
<dbReference type="Pfam" id="PF03471">
    <property type="entry name" value="CorC_HlyC"/>
    <property type="match status" value="1"/>
</dbReference>
<comment type="similarity">
    <text evidence="2">Belongs to the UPF0053 family.</text>
</comment>
<accession>A0A1C6KC66</accession>
<evidence type="ECO:0000256" key="4">
    <source>
        <dbReference type="ARBA" id="ARBA00022737"/>
    </source>
</evidence>
<evidence type="ECO:0000256" key="9">
    <source>
        <dbReference type="PROSITE-ProRule" id="PRU01193"/>
    </source>
</evidence>
<sequence>MEDGSIGLFIMLIVVLVALSAFFSASETALSTVNRIRLKKLAKGGSKKASRALDVAEQFDKAISTILIGNNIVNIASASIGTVLFTALLGASGAGVSTLVMTIVVLIFGEVLPKSVANEYSESFAMFSAGTLRVLMKVFAPFVWMFSKLKNVVSKKLQGSMGEVTAQPSVTEDELKVIVEEIGQEGVLESQESELVRSALEFDEITVNEVLTPRVDVVGVEVGDDIDEIRDLFFAERYSRIPVYEKNIDNIIGILNQQEFVMRLCKGQNFKVADILQKALYVPPTKNISQLLRELQREKLHMAVVTDQYGGTLGIVTLEDLLEELVGDIWDEHEEITYSIIPVGEDLYEVSGDLNVYDMLEKLGFDTDGYDFDATSVSGWVLEEFEHIPQKGERFTFENLEVEVTQVDDQRILKVLIKVAPPPPEQEDR</sequence>
<feature type="domain" description="CBS" evidence="11">
    <location>
        <begin position="275"/>
        <end position="335"/>
    </location>
</feature>
<dbReference type="GO" id="GO:0005886">
    <property type="term" value="C:plasma membrane"/>
    <property type="evidence" value="ECO:0007669"/>
    <property type="project" value="TreeGrafter"/>
</dbReference>
<keyword evidence="6 8" id="KW-0129">CBS domain</keyword>
<keyword evidence="3 9" id="KW-0812">Transmembrane</keyword>
<evidence type="ECO:0000256" key="5">
    <source>
        <dbReference type="ARBA" id="ARBA00022989"/>
    </source>
</evidence>
<evidence type="ECO:0000313" key="13">
    <source>
        <dbReference type="EMBL" id="SCJ91747.1"/>
    </source>
</evidence>
<evidence type="ECO:0000256" key="7">
    <source>
        <dbReference type="ARBA" id="ARBA00023136"/>
    </source>
</evidence>
<evidence type="ECO:0000256" key="8">
    <source>
        <dbReference type="PROSITE-ProRule" id="PRU00703"/>
    </source>
</evidence>
<protein>
    <submittedName>
        <fullName evidence="13">Putative Mg2+ and Co2+ transporter CorB</fullName>
    </submittedName>
</protein>
<dbReference type="InterPro" id="IPR016169">
    <property type="entry name" value="FAD-bd_PCMH_sub2"/>
</dbReference>
<dbReference type="CDD" id="cd04590">
    <property type="entry name" value="CBS_pair_CorC_HlyC_assoc"/>
    <property type="match status" value="1"/>
</dbReference>
<feature type="transmembrane region" description="Helical" evidence="10">
    <location>
        <begin position="83"/>
        <end position="109"/>
    </location>
</feature>
<evidence type="ECO:0000256" key="10">
    <source>
        <dbReference type="SAM" id="Phobius"/>
    </source>
</evidence>
<dbReference type="SMART" id="SM01091">
    <property type="entry name" value="CorC_HlyC"/>
    <property type="match status" value="1"/>
</dbReference>
<dbReference type="Gene3D" id="3.30.465.10">
    <property type="match status" value="1"/>
</dbReference>
<feature type="domain" description="CBS" evidence="11">
    <location>
        <begin position="211"/>
        <end position="272"/>
    </location>
</feature>
<gene>
    <name evidence="13" type="primary">yfjD_2</name>
    <name evidence="13" type="ORF">SAMEA3545359_02873</name>
</gene>
<dbReference type="PROSITE" id="PS51846">
    <property type="entry name" value="CNNM"/>
    <property type="match status" value="1"/>
</dbReference>
<reference evidence="13" key="1">
    <citation type="submission" date="2015-09" db="EMBL/GenBank/DDBJ databases">
        <authorList>
            <consortium name="Pathogen Informatics"/>
        </authorList>
    </citation>
    <scope>NUCLEOTIDE SEQUENCE</scope>
    <source>
        <strain evidence="13">2789STDY5834896</strain>
    </source>
</reference>
<dbReference type="PANTHER" id="PTHR22777:SF17">
    <property type="entry name" value="UPF0053 PROTEIN SLL0260"/>
    <property type="match status" value="1"/>
</dbReference>
<dbReference type="GO" id="GO:0050660">
    <property type="term" value="F:flavin adenine dinucleotide binding"/>
    <property type="evidence" value="ECO:0007669"/>
    <property type="project" value="InterPro"/>
</dbReference>
<proteinExistence type="inferred from homology"/>
<dbReference type="InterPro" id="IPR036318">
    <property type="entry name" value="FAD-bd_PCMH-like_sf"/>
</dbReference>
<evidence type="ECO:0000256" key="6">
    <source>
        <dbReference type="ARBA" id="ARBA00023122"/>
    </source>
</evidence>
<dbReference type="PANTHER" id="PTHR22777">
    <property type="entry name" value="HEMOLYSIN-RELATED"/>
    <property type="match status" value="1"/>
</dbReference>
<evidence type="ECO:0000259" key="12">
    <source>
        <dbReference type="PROSITE" id="PS51846"/>
    </source>
</evidence>
<organism evidence="13">
    <name type="scientific">uncultured Anaerotruncus sp</name>
    <dbReference type="NCBI Taxonomy" id="905011"/>
    <lineage>
        <taxon>Bacteria</taxon>
        <taxon>Bacillati</taxon>
        <taxon>Bacillota</taxon>
        <taxon>Clostridia</taxon>
        <taxon>Eubacteriales</taxon>
        <taxon>Oscillospiraceae</taxon>
        <taxon>Anaerotruncus</taxon>
        <taxon>environmental samples</taxon>
    </lineage>
</organism>
<name>A0A1C6KC66_9FIRM</name>
<dbReference type="Gene3D" id="3.10.580.10">
    <property type="entry name" value="CBS-domain"/>
    <property type="match status" value="1"/>
</dbReference>
<dbReference type="EMBL" id="FMHG01000006">
    <property type="protein sequence ID" value="SCJ91747.1"/>
    <property type="molecule type" value="Genomic_DNA"/>
</dbReference>
<dbReference type="InterPro" id="IPR005170">
    <property type="entry name" value="Transptr-assoc_dom"/>
</dbReference>
<evidence type="ECO:0000256" key="2">
    <source>
        <dbReference type="ARBA" id="ARBA00006337"/>
    </source>
</evidence>
<dbReference type="Pfam" id="PF01595">
    <property type="entry name" value="CNNM"/>
    <property type="match status" value="1"/>
</dbReference>
<evidence type="ECO:0000259" key="11">
    <source>
        <dbReference type="PROSITE" id="PS51371"/>
    </source>
</evidence>
<comment type="subcellular location">
    <subcellularLocation>
        <location evidence="1">Membrane</location>
        <topology evidence="1">Multi-pass membrane protein</topology>
    </subcellularLocation>
</comment>
<evidence type="ECO:0000256" key="1">
    <source>
        <dbReference type="ARBA" id="ARBA00004141"/>
    </source>
</evidence>
<dbReference type="InterPro" id="IPR002550">
    <property type="entry name" value="CNNM"/>
</dbReference>
<dbReference type="InterPro" id="IPR000644">
    <property type="entry name" value="CBS_dom"/>
</dbReference>
<feature type="transmembrane region" description="Helical" evidence="10">
    <location>
        <begin position="124"/>
        <end position="146"/>
    </location>
</feature>
<dbReference type="SUPFAM" id="SSF54631">
    <property type="entry name" value="CBS-domain pair"/>
    <property type="match status" value="1"/>
</dbReference>
<dbReference type="AlphaFoldDB" id="A0A1C6KC66"/>
<dbReference type="FunFam" id="3.10.580.10:FF:000002">
    <property type="entry name" value="Magnesium/cobalt efflux protein CorC"/>
    <property type="match status" value="1"/>
</dbReference>
<keyword evidence="4" id="KW-0677">Repeat</keyword>